<keyword evidence="1" id="KW-1133">Transmembrane helix</keyword>
<evidence type="ECO:0000313" key="2">
    <source>
        <dbReference type="EMBL" id="MBY08228.1"/>
    </source>
</evidence>
<proteinExistence type="predicted"/>
<sequence>MAAVAGHLGRYVLFRDCFLRLNVARQAHYWNKDWRPATEVPDTAEKKKAAAQKYGLIPHDYKPYPEDNLKFHGDYPQLPEIGAESRDAFEPYDFPYLRRNYGEPLHIHADVYTVERIDNTTRKKYSHTNQVLTFLSVMGVLLGFFILGEKYPLPLCPQLGPKQLYKEGEVQYTFDPAE</sequence>
<keyword evidence="1" id="KW-0812">Transmembrane</keyword>
<dbReference type="InterPro" id="IPR008699">
    <property type="entry name" value="NDUFB8"/>
</dbReference>
<name>A0A2R5LFJ4_9ACAR</name>
<dbReference type="GO" id="GO:0005739">
    <property type="term" value="C:mitochondrion"/>
    <property type="evidence" value="ECO:0007669"/>
    <property type="project" value="InterPro"/>
</dbReference>
<protein>
    <submittedName>
        <fullName evidence="2">Putative ubiquinone oxidoreductase ndufb8/ashi subunit</fullName>
    </submittedName>
</protein>
<evidence type="ECO:0000256" key="1">
    <source>
        <dbReference type="SAM" id="Phobius"/>
    </source>
</evidence>
<dbReference type="PANTHER" id="PTHR12840">
    <property type="entry name" value="NADH-UBIQUINONE OXIDOREDUCTASE ASHI SUBUNIT"/>
    <property type="match status" value="1"/>
</dbReference>
<keyword evidence="2" id="KW-0830">Ubiquinone</keyword>
<dbReference type="PANTHER" id="PTHR12840:SF1">
    <property type="entry name" value="NADH DEHYDROGENASE [UBIQUINONE] 1 BETA SUBCOMPLEX SUBUNIT 8, MITOCHONDRIAL"/>
    <property type="match status" value="1"/>
</dbReference>
<feature type="transmembrane region" description="Helical" evidence="1">
    <location>
        <begin position="131"/>
        <end position="148"/>
    </location>
</feature>
<accession>A0A2R5LFJ4</accession>
<reference evidence="2" key="1">
    <citation type="submission" date="2018-03" db="EMBL/GenBank/DDBJ databases">
        <title>The relapsing fever spirochete Borrelia turicatae persists in the highly oxidative environment of its soft-bodied tick vector.</title>
        <authorList>
            <person name="Bourret T.J."/>
            <person name="Boyle W.K."/>
            <person name="Valenzuela J.G."/>
            <person name="Oliveira F."/>
            <person name="Lopez J.E."/>
        </authorList>
    </citation>
    <scope>NUCLEOTIDE SEQUENCE</scope>
    <source>
        <strain evidence="2">Kansas strain/isolate</strain>
        <tissue evidence="2">Salivary glands</tissue>
    </source>
</reference>
<dbReference type="AlphaFoldDB" id="A0A2R5LFJ4"/>
<dbReference type="EMBL" id="GGLE01004102">
    <property type="protein sequence ID" value="MBY08228.1"/>
    <property type="molecule type" value="Transcribed_RNA"/>
</dbReference>
<organism evidence="2">
    <name type="scientific">Ornithodoros turicata</name>
    <dbReference type="NCBI Taxonomy" id="34597"/>
    <lineage>
        <taxon>Eukaryota</taxon>
        <taxon>Metazoa</taxon>
        <taxon>Ecdysozoa</taxon>
        <taxon>Arthropoda</taxon>
        <taxon>Chelicerata</taxon>
        <taxon>Arachnida</taxon>
        <taxon>Acari</taxon>
        <taxon>Parasitiformes</taxon>
        <taxon>Ixodida</taxon>
        <taxon>Ixodoidea</taxon>
        <taxon>Argasidae</taxon>
        <taxon>Ornithodorinae</taxon>
        <taxon>Ornithodoros</taxon>
    </lineage>
</organism>
<keyword evidence="1" id="KW-0472">Membrane</keyword>
<dbReference type="Pfam" id="PF05821">
    <property type="entry name" value="NDUF_B8"/>
    <property type="match status" value="1"/>
</dbReference>